<dbReference type="EMBL" id="OZ035829">
    <property type="protein sequence ID" value="CAL1611534.1"/>
    <property type="molecule type" value="Genomic_DNA"/>
</dbReference>
<evidence type="ECO:0000256" key="1">
    <source>
        <dbReference type="SAM" id="MobiDB-lite"/>
    </source>
</evidence>
<dbReference type="Proteomes" id="UP001497482">
    <property type="component" value="Chromosome 7"/>
</dbReference>
<dbReference type="AlphaFoldDB" id="A0AAV2MDU6"/>
<sequence>MGGCIDEGGWGGGGGGGGGGGLGGGVGEGGGGGGVGGGGGEQERRSRDYYRTLAEDPAPSFERRVREHLHVRHGAGQSHSVP</sequence>
<accession>A0AAV2MDU6</accession>
<reference evidence="2 3" key="1">
    <citation type="submission" date="2024-04" db="EMBL/GenBank/DDBJ databases">
        <authorList>
            <person name="Waldvogel A.-M."/>
            <person name="Schoenle A."/>
        </authorList>
    </citation>
    <scope>NUCLEOTIDE SEQUENCE [LARGE SCALE GENOMIC DNA]</scope>
</reference>
<organism evidence="2 3">
    <name type="scientific">Knipowitschia caucasica</name>
    <name type="common">Caucasian dwarf goby</name>
    <name type="synonym">Pomatoschistus caucasicus</name>
    <dbReference type="NCBI Taxonomy" id="637954"/>
    <lineage>
        <taxon>Eukaryota</taxon>
        <taxon>Metazoa</taxon>
        <taxon>Chordata</taxon>
        <taxon>Craniata</taxon>
        <taxon>Vertebrata</taxon>
        <taxon>Euteleostomi</taxon>
        <taxon>Actinopterygii</taxon>
        <taxon>Neopterygii</taxon>
        <taxon>Teleostei</taxon>
        <taxon>Neoteleostei</taxon>
        <taxon>Acanthomorphata</taxon>
        <taxon>Gobiaria</taxon>
        <taxon>Gobiiformes</taxon>
        <taxon>Gobioidei</taxon>
        <taxon>Gobiidae</taxon>
        <taxon>Gobiinae</taxon>
        <taxon>Knipowitschia</taxon>
    </lineage>
</organism>
<feature type="compositionally biased region" description="Basic and acidic residues" evidence="1">
    <location>
        <begin position="41"/>
        <end position="54"/>
    </location>
</feature>
<name>A0AAV2MDU6_KNICA</name>
<evidence type="ECO:0000313" key="2">
    <source>
        <dbReference type="EMBL" id="CAL1611534.1"/>
    </source>
</evidence>
<feature type="compositionally biased region" description="Gly residues" evidence="1">
    <location>
        <begin position="1"/>
        <end position="40"/>
    </location>
</feature>
<gene>
    <name evidence="2" type="ORF">KC01_LOCUS37935</name>
</gene>
<evidence type="ECO:0000313" key="3">
    <source>
        <dbReference type="Proteomes" id="UP001497482"/>
    </source>
</evidence>
<feature type="region of interest" description="Disordered" evidence="1">
    <location>
        <begin position="1"/>
        <end position="82"/>
    </location>
</feature>
<proteinExistence type="predicted"/>
<keyword evidence="3" id="KW-1185">Reference proteome</keyword>
<protein>
    <submittedName>
        <fullName evidence="2">Uncharacterized protein</fullName>
    </submittedName>
</protein>